<keyword evidence="5" id="KW-0350">Heme biosynthesis</keyword>
<dbReference type="EMBL" id="LAZR01001120">
    <property type="protein sequence ID" value="KKN50333.1"/>
    <property type="molecule type" value="Genomic_DNA"/>
</dbReference>
<evidence type="ECO:0000256" key="2">
    <source>
        <dbReference type="ARBA" id="ARBA00008055"/>
    </source>
</evidence>
<evidence type="ECO:0000256" key="8">
    <source>
        <dbReference type="ARBA" id="ARBA00032837"/>
    </source>
</evidence>
<comment type="caution">
    <text evidence="10">The sequence shown here is derived from an EMBL/GenBank/DDBJ whole genome shotgun (WGS) entry which is preliminary data.</text>
</comment>
<dbReference type="InterPro" id="IPR030656">
    <property type="entry name" value="ALAD_AS"/>
</dbReference>
<protein>
    <recommendedName>
        <fullName evidence="4">Delta-aminolevulinic acid dehydratase</fullName>
        <ecNumber evidence="3">4.2.1.24</ecNumber>
    </recommendedName>
    <alternativeName>
        <fullName evidence="8">Porphobilinogen synthase</fullName>
    </alternativeName>
</protein>
<dbReference type="FunFam" id="3.20.20.70:FF:000019">
    <property type="entry name" value="Delta-aminolevulinic acid dehydratase"/>
    <property type="match status" value="1"/>
</dbReference>
<sequence>MIKTKFPISRMRRLRYTPLIRSLVKETQLSINDLIYPIFVKEGIIEPEPIAAMPGQFRLSLDDLIKECEQVISLGIPAIILFGIPSEKDSNGSLASDPDGIVQLAVKVIKQRFGDQLLVITDLCLCQYTDHGHCGIIQDNQILNGPTLKRMQEIAVSHANAGTDMIAPSSMMDGQVQALRKALDDNKFEIVSIMAYSAKFSSNFYGPFRDAASSAPSFGDRKSYQMDYSNGNEAIREVLLDINEGADIIMVKPALAYLDLVYKIKKKFGFPTAVYNVSGEYSMIKAAAEKGWINEKGVVLESLLSMKRAGADMILTYFAKEVGQWLKEK</sequence>
<name>A0A0F9U9M6_9ZZZZ</name>
<gene>
    <name evidence="10" type="ORF">LCGC14_0633840</name>
</gene>
<comment type="pathway">
    <text evidence="1">Porphyrin-containing compound metabolism; protoporphyrin-IX biosynthesis; coproporphyrinogen-III from 5-aminolevulinate: step 1/4.</text>
</comment>
<evidence type="ECO:0000256" key="5">
    <source>
        <dbReference type="ARBA" id="ARBA00023133"/>
    </source>
</evidence>
<dbReference type="PIRSF" id="PIRSF001415">
    <property type="entry name" value="Porphbilin_synth"/>
    <property type="match status" value="1"/>
</dbReference>
<proteinExistence type="inferred from homology"/>
<dbReference type="PANTHER" id="PTHR11458">
    <property type="entry name" value="DELTA-AMINOLEVULINIC ACID DEHYDRATASE"/>
    <property type="match status" value="1"/>
</dbReference>
<evidence type="ECO:0000313" key="10">
    <source>
        <dbReference type="EMBL" id="KKN50333.1"/>
    </source>
</evidence>
<dbReference type="GO" id="GO:0006782">
    <property type="term" value="P:protoporphyrinogen IX biosynthetic process"/>
    <property type="evidence" value="ECO:0007669"/>
    <property type="project" value="UniProtKB-UniPathway"/>
</dbReference>
<organism evidence="10">
    <name type="scientific">marine sediment metagenome</name>
    <dbReference type="NCBI Taxonomy" id="412755"/>
    <lineage>
        <taxon>unclassified sequences</taxon>
        <taxon>metagenomes</taxon>
        <taxon>ecological metagenomes</taxon>
    </lineage>
</organism>
<dbReference type="AlphaFoldDB" id="A0A0F9U9M6"/>
<evidence type="ECO:0000256" key="9">
    <source>
        <dbReference type="ARBA" id="ARBA00047651"/>
    </source>
</evidence>
<evidence type="ECO:0000256" key="6">
    <source>
        <dbReference type="ARBA" id="ARBA00023239"/>
    </source>
</evidence>
<dbReference type="NCBIfam" id="NF006762">
    <property type="entry name" value="PRK09283.1"/>
    <property type="match status" value="1"/>
</dbReference>
<dbReference type="CDD" id="cd00384">
    <property type="entry name" value="ALAD_PBGS"/>
    <property type="match status" value="1"/>
</dbReference>
<dbReference type="PROSITE" id="PS00169">
    <property type="entry name" value="D_ALA_DEHYDRATASE"/>
    <property type="match status" value="1"/>
</dbReference>
<comment type="catalytic activity">
    <reaction evidence="9">
        <text>2 5-aminolevulinate = porphobilinogen + 2 H2O + H(+)</text>
        <dbReference type="Rhea" id="RHEA:24064"/>
        <dbReference type="ChEBI" id="CHEBI:15377"/>
        <dbReference type="ChEBI" id="CHEBI:15378"/>
        <dbReference type="ChEBI" id="CHEBI:58126"/>
        <dbReference type="ChEBI" id="CHEBI:356416"/>
        <dbReference type="EC" id="4.2.1.24"/>
    </reaction>
</comment>
<evidence type="ECO:0000256" key="1">
    <source>
        <dbReference type="ARBA" id="ARBA00004694"/>
    </source>
</evidence>
<dbReference type="SMART" id="SM01004">
    <property type="entry name" value="ALAD"/>
    <property type="match status" value="1"/>
</dbReference>
<dbReference type="EC" id="4.2.1.24" evidence="3"/>
<dbReference type="SUPFAM" id="SSF51569">
    <property type="entry name" value="Aldolase"/>
    <property type="match status" value="1"/>
</dbReference>
<evidence type="ECO:0000256" key="4">
    <source>
        <dbReference type="ARBA" id="ARBA00020771"/>
    </source>
</evidence>
<dbReference type="GO" id="GO:0005829">
    <property type="term" value="C:cytosol"/>
    <property type="evidence" value="ECO:0007669"/>
    <property type="project" value="TreeGrafter"/>
</dbReference>
<dbReference type="PANTHER" id="PTHR11458:SF0">
    <property type="entry name" value="DELTA-AMINOLEVULINIC ACID DEHYDRATASE"/>
    <property type="match status" value="1"/>
</dbReference>
<dbReference type="GO" id="GO:0008270">
    <property type="term" value="F:zinc ion binding"/>
    <property type="evidence" value="ECO:0007669"/>
    <property type="project" value="TreeGrafter"/>
</dbReference>
<dbReference type="Gene3D" id="3.20.20.70">
    <property type="entry name" value="Aldolase class I"/>
    <property type="match status" value="1"/>
</dbReference>
<dbReference type="InterPro" id="IPR013785">
    <property type="entry name" value="Aldolase_TIM"/>
</dbReference>
<dbReference type="GO" id="GO:0004655">
    <property type="term" value="F:porphobilinogen synthase activity"/>
    <property type="evidence" value="ECO:0007669"/>
    <property type="project" value="UniProtKB-EC"/>
</dbReference>
<dbReference type="PRINTS" id="PR00144">
    <property type="entry name" value="DALDHYDRTASE"/>
</dbReference>
<evidence type="ECO:0000256" key="3">
    <source>
        <dbReference type="ARBA" id="ARBA00012053"/>
    </source>
</evidence>
<evidence type="ECO:0000256" key="7">
    <source>
        <dbReference type="ARBA" id="ARBA00023244"/>
    </source>
</evidence>
<dbReference type="Pfam" id="PF00490">
    <property type="entry name" value="ALAD"/>
    <property type="match status" value="1"/>
</dbReference>
<reference evidence="10" key="1">
    <citation type="journal article" date="2015" name="Nature">
        <title>Complex archaea that bridge the gap between prokaryotes and eukaryotes.</title>
        <authorList>
            <person name="Spang A."/>
            <person name="Saw J.H."/>
            <person name="Jorgensen S.L."/>
            <person name="Zaremba-Niedzwiedzka K."/>
            <person name="Martijn J."/>
            <person name="Lind A.E."/>
            <person name="van Eijk R."/>
            <person name="Schleper C."/>
            <person name="Guy L."/>
            <person name="Ettema T.J."/>
        </authorList>
    </citation>
    <scope>NUCLEOTIDE SEQUENCE</scope>
</reference>
<accession>A0A0F9U9M6</accession>
<keyword evidence="6" id="KW-0456">Lyase</keyword>
<comment type="similarity">
    <text evidence="2">Belongs to the ALAD family.</text>
</comment>
<dbReference type="InterPro" id="IPR001731">
    <property type="entry name" value="ALAD"/>
</dbReference>
<keyword evidence="7" id="KW-0627">Porphyrin biosynthesis</keyword>
<dbReference type="UniPathway" id="UPA00251">
    <property type="reaction ID" value="UER00318"/>
</dbReference>